<reference evidence="2 3" key="1">
    <citation type="journal article" date="2023" name="Plants (Basel)">
        <title>Bridging the Gap: Combining Genomics and Transcriptomics Approaches to Understand Stylosanthes scabra, an Orphan Legume from the Brazilian Caatinga.</title>
        <authorList>
            <person name="Ferreira-Neto J.R.C."/>
            <person name="da Silva M.D."/>
            <person name="Binneck E."/>
            <person name="de Melo N.F."/>
            <person name="da Silva R.H."/>
            <person name="de Melo A.L.T.M."/>
            <person name="Pandolfi V."/>
            <person name="Bustamante F.O."/>
            <person name="Brasileiro-Vidal A.C."/>
            <person name="Benko-Iseppon A.M."/>
        </authorList>
    </citation>
    <scope>NUCLEOTIDE SEQUENCE [LARGE SCALE GENOMIC DNA]</scope>
    <source>
        <tissue evidence="2">Leaves</tissue>
    </source>
</reference>
<dbReference type="EMBL" id="JASCZI010090734">
    <property type="protein sequence ID" value="MED6145792.1"/>
    <property type="molecule type" value="Genomic_DNA"/>
</dbReference>
<feature type="region of interest" description="Disordered" evidence="1">
    <location>
        <begin position="1"/>
        <end position="23"/>
    </location>
</feature>
<keyword evidence="3" id="KW-1185">Reference proteome</keyword>
<protein>
    <submittedName>
        <fullName evidence="2">Uncharacterized protein</fullName>
    </submittedName>
</protein>
<feature type="compositionally biased region" description="Basic and acidic residues" evidence="1">
    <location>
        <begin position="9"/>
        <end position="19"/>
    </location>
</feature>
<evidence type="ECO:0000313" key="3">
    <source>
        <dbReference type="Proteomes" id="UP001341840"/>
    </source>
</evidence>
<sequence length="87" mass="9531">MRTGSMKSQMKEKKSARSSERKRKRLALLARIGSIRIHFHLSSPSPPRQSSPLPPTLPLRCAFASVSPSLCPSSTSATTISFLLVTH</sequence>
<comment type="caution">
    <text evidence="2">The sequence shown here is derived from an EMBL/GenBank/DDBJ whole genome shotgun (WGS) entry which is preliminary data.</text>
</comment>
<organism evidence="2 3">
    <name type="scientific">Stylosanthes scabra</name>
    <dbReference type="NCBI Taxonomy" id="79078"/>
    <lineage>
        <taxon>Eukaryota</taxon>
        <taxon>Viridiplantae</taxon>
        <taxon>Streptophyta</taxon>
        <taxon>Embryophyta</taxon>
        <taxon>Tracheophyta</taxon>
        <taxon>Spermatophyta</taxon>
        <taxon>Magnoliopsida</taxon>
        <taxon>eudicotyledons</taxon>
        <taxon>Gunneridae</taxon>
        <taxon>Pentapetalae</taxon>
        <taxon>rosids</taxon>
        <taxon>fabids</taxon>
        <taxon>Fabales</taxon>
        <taxon>Fabaceae</taxon>
        <taxon>Papilionoideae</taxon>
        <taxon>50 kb inversion clade</taxon>
        <taxon>dalbergioids sensu lato</taxon>
        <taxon>Dalbergieae</taxon>
        <taxon>Pterocarpus clade</taxon>
        <taxon>Stylosanthes</taxon>
    </lineage>
</organism>
<gene>
    <name evidence="2" type="ORF">PIB30_028552</name>
</gene>
<proteinExistence type="predicted"/>
<dbReference type="Proteomes" id="UP001341840">
    <property type="component" value="Unassembled WGS sequence"/>
</dbReference>
<evidence type="ECO:0000313" key="2">
    <source>
        <dbReference type="EMBL" id="MED6145792.1"/>
    </source>
</evidence>
<name>A0ABU6TAQ5_9FABA</name>
<accession>A0ABU6TAQ5</accession>
<evidence type="ECO:0000256" key="1">
    <source>
        <dbReference type="SAM" id="MobiDB-lite"/>
    </source>
</evidence>